<dbReference type="Pfam" id="PF13844">
    <property type="entry name" value="Glyco_transf_41"/>
    <property type="match status" value="2"/>
</dbReference>
<dbReference type="InterPro" id="IPR019734">
    <property type="entry name" value="TPR_rpt"/>
</dbReference>
<evidence type="ECO:0000256" key="7">
    <source>
        <dbReference type="ARBA" id="ARBA00022803"/>
    </source>
</evidence>
<dbReference type="PROSITE" id="PS50005">
    <property type="entry name" value="TPR"/>
    <property type="match status" value="5"/>
</dbReference>
<dbReference type="eggNOG" id="KOG4626">
    <property type="taxonomic scope" value="Eukaryota"/>
</dbReference>
<dbReference type="InterPro" id="IPR029489">
    <property type="entry name" value="OGT/SEC/SPY_C"/>
</dbReference>
<dbReference type="EC" id="2.4.1.255" evidence="3"/>
<evidence type="ECO:0000256" key="6">
    <source>
        <dbReference type="ARBA" id="ARBA00022737"/>
    </source>
</evidence>
<feature type="repeat" description="TPR" evidence="8">
    <location>
        <begin position="267"/>
        <end position="300"/>
    </location>
</feature>
<dbReference type="GeneID" id="17044632"/>
<dbReference type="Pfam" id="PF00515">
    <property type="entry name" value="TPR_1"/>
    <property type="match status" value="1"/>
</dbReference>
<evidence type="ECO:0000256" key="9">
    <source>
        <dbReference type="SAM" id="MobiDB-lite"/>
    </source>
</evidence>
<dbReference type="RefSeq" id="XP_005651166.1">
    <property type="nucleotide sequence ID" value="XM_005651109.1"/>
</dbReference>
<dbReference type="SMART" id="SM00028">
    <property type="entry name" value="TPR"/>
    <property type="match status" value="10"/>
</dbReference>
<dbReference type="Gene3D" id="3.40.50.11380">
    <property type="match status" value="1"/>
</dbReference>
<sequence length="937" mass="100317">MHDRSEGEREEGRATDDEHASCSDQVSVEGGSVSDTSRPGSGTWDTAQLRGSFSPDRCSAEAQPSTWSYQSFAFASQNSKQEKGATQADGEQQIKLARLLLSRGKAKEALSLLDHARSALQPDVATLCLRGQCCSALGNNAVAFACFSNALSMEPRNPDTLVAAASLYKSCGLLPEATRSLELALEERPDDAVIKQALAVVLTDLGTKLKVSGRPEEGFAKYRQAASICAAYAPAFYNIGVIHSERREFSAAKELYARAIAANPGYAEAHCNLGVIHKEEGRLEEAIAAYERALAIAPEFAIVSNNLAIALTEMGTRVKVAGDMAGGIALYERALTFNAKHADALYNLGVACGETGQVARAIFLYELAVHFNPSCAEAWNNLGVLQRDMGNFERAFSCYQAALQLRPNFPQGLNNLAVIFTAQGRAQDALQMLQAAIAAAPDYAEAYNNLGVLQREVGAIKEALASYSKCLELAPSSRNAGQNRLLALNYICEDTAAAHEEWGRDFQAQFQPLAPDFDARFSDLERPLVVGYVSPDLFTHSVSYFAEAPLSHHKQSRVRHIVYSCVPRGDAKTMRLRAAVEGAGGAWREVASLSELDLARLVRADAVDILVDLTGHTANNRLGAFAMRPAPLQVTWVGYPNSTGLPAVDFRLTDAVADPLDTRQRFVEELVRLPGCFLCYTPAIDAPPVLPAPAAAAGFVTFGSFNNLAKITPRVMAAWARILTALPSSRLVLKNKPFACASARSHVLGQLQAAGVDASRVDLLPLAAANSDHLATYALMDISLDPFPYAGTTTTCESLYMGVPVITLAGGCHAHNVGASLLDAMGMREGWVAHSEDEYVRLAVAAAADVPKLAALRMNLRQQMLASRLCDAPTFVRQLEDTYRQLWLRRAAVSRVAGGGGSGGAAGSRVDRHNSAPVADVSAAAWEAAQNGRAATS</sequence>
<feature type="repeat" description="TPR" evidence="8">
    <location>
        <begin position="342"/>
        <end position="375"/>
    </location>
</feature>
<feature type="compositionally biased region" description="Basic and acidic residues" evidence="9">
    <location>
        <begin position="1"/>
        <end position="21"/>
    </location>
</feature>
<dbReference type="KEGG" id="csl:COCSUDRAFT_35165"/>
<dbReference type="InterPro" id="IPR011990">
    <property type="entry name" value="TPR-like_helical_dom_sf"/>
</dbReference>
<feature type="domain" description="O-GlcNAc transferase C-terminal" evidence="10">
    <location>
        <begin position="518"/>
        <end position="678"/>
    </location>
</feature>
<dbReference type="UniPathway" id="UPA00378"/>
<comment type="pathway">
    <text evidence="1">Protein modification; protein glycosylation.</text>
</comment>
<dbReference type="STRING" id="574566.I0Z7K3"/>
<evidence type="ECO:0000259" key="10">
    <source>
        <dbReference type="Pfam" id="PF13844"/>
    </source>
</evidence>
<dbReference type="Gene3D" id="1.25.40.10">
    <property type="entry name" value="Tetratricopeptide repeat domain"/>
    <property type="match status" value="4"/>
</dbReference>
<feature type="region of interest" description="Disordered" evidence="9">
    <location>
        <begin position="1"/>
        <end position="56"/>
    </location>
</feature>
<feature type="repeat" description="TPR" evidence="8">
    <location>
        <begin position="376"/>
        <end position="409"/>
    </location>
</feature>
<evidence type="ECO:0000256" key="8">
    <source>
        <dbReference type="PROSITE-ProRule" id="PRU00339"/>
    </source>
</evidence>
<feature type="compositionally biased region" description="Polar residues" evidence="9">
    <location>
        <begin position="33"/>
        <end position="51"/>
    </location>
</feature>
<evidence type="ECO:0000256" key="3">
    <source>
        <dbReference type="ARBA" id="ARBA00011970"/>
    </source>
</evidence>
<dbReference type="Gene3D" id="3.40.50.2000">
    <property type="entry name" value="Glycogen Phosphorylase B"/>
    <property type="match status" value="1"/>
</dbReference>
<dbReference type="PANTHER" id="PTHR44835:SF1">
    <property type="entry name" value="PROTEIN O-GLCNAC TRANSFERASE"/>
    <property type="match status" value="1"/>
</dbReference>
<name>I0Z7K3_COCSC</name>
<dbReference type="OrthoDB" id="9991317at2759"/>
<keyword evidence="6" id="KW-0677">Repeat</keyword>
<protein>
    <recommendedName>
        <fullName evidence="3">protein O-GlcNAc transferase</fullName>
        <ecNumber evidence="3">2.4.1.255</ecNumber>
    </recommendedName>
</protein>
<dbReference type="Pfam" id="PF13432">
    <property type="entry name" value="TPR_16"/>
    <property type="match status" value="2"/>
</dbReference>
<dbReference type="PROSITE" id="PS50293">
    <property type="entry name" value="TPR_REGION"/>
    <property type="match status" value="3"/>
</dbReference>
<reference evidence="11 12" key="1">
    <citation type="journal article" date="2012" name="Genome Biol.">
        <title>The genome of the polar eukaryotic microalga coccomyxa subellipsoidea reveals traits of cold adaptation.</title>
        <authorList>
            <person name="Blanc G."/>
            <person name="Agarkova I."/>
            <person name="Grimwood J."/>
            <person name="Kuo A."/>
            <person name="Brueggeman A."/>
            <person name="Dunigan D."/>
            <person name="Gurnon J."/>
            <person name="Ladunga I."/>
            <person name="Lindquist E."/>
            <person name="Lucas S."/>
            <person name="Pangilinan J."/>
            <person name="Proschold T."/>
            <person name="Salamov A."/>
            <person name="Schmutz J."/>
            <person name="Weeks D."/>
            <person name="Yamada T."/>
            <person name="Claverie J.M."/>
            <person name="Grigoriev I."/>
            <person name="Van Etten J."/>
            <person name="Lomsadze A."/>
            <person name="Borodovsky M."/>
        </authorList>
    </citation>
    <scope>NUCLEOTIDE SEQUENCE [LARGE SCALE GENOMIC DNA]</scope>
    <source>
        <strain evidence="11 12">C-169</strain>
    </source>
</reference>
<feature type="repeat" description="TPR" evidence="8">
    <location>
        <begin position="444"/>
        <end position="477"/>
    </location>
</feature>
<feature type="domain" description="O-GlcNAc transferase C-terminal" evidence="10">
    <location>
        <begin position="700"/>
        <end position="878"/>
    </location>
</feature>
<accession>I0Z7K3</accession>
<gene>
    <name evidence="11" type="ORF">COCSUDRAFT_35165</name>
</gene>
<evidence type="ECO:0000313" key="11">
    <source>
        <dbReference type="EMBL" id="EIE26622.1"/>
    </source>
</evidence>
<proteinExistence type="inferred from homology"/>
<dbReference type="InterPro" id="IPR051939">
    <property type="entry name" value="Glycosyltr_41/O-GlcNAc_trsf"/>
</dbReference>
<dbReference type="AlphaFoldDB" id="I0Z7K3"/>
<dbReference type="EMBL" id="AGSI01000002">
    <property type="protein sequence ID" value="EIE26622.1"/>
    <property type="molecule type" value="Genomic_DNA"/>
</dbReference>
<dbReference type="GO" id="GO:0097363">
    <property type="term" value="F:protein O-acetylglucosaminyltransferase activity"/>
    <property type="evidence" value="ECO:0007669"/>
    <property type="project" value="UniProtKB-EC"/>
</dbReference>
<keyword evidence="12" id="KW-1185">Reference proteome</keyword>
<evidence type="ECO:0000256" key="1">
    <source>
        <dbReference type="ARBA" id="ARBA00004922"/>
    </source>
</evidence>
<dbReference type="Proteomes" id="UP000007264">
    <property type="component" value="Unassembled WGS sequence"/>
</dbReference>
<evidence type="ECO:0000313" key="12">
    <source>
        <dbReference type="Proteomes" id="UP000007264"/>
    </source>
</evidence>
<comment type="similarity">
    <text evidence="2">Belongs to the glycosyltransferase 41 family. O-GlcNAc transferase subfamily.</text>
</comment>
<feature type="repeat" description="TPR" evidence="8">
    <location>
        <begin position="233"/>
        <end position="266"/>
    </location>
</feature>
<evidence type="ECO:0000256" key="2">
    <source>
        <dbReference type="ARBA" id="ARBA00005386"/>
    </source>
</evidence>
<comment type="caution">
    <text evidence="11">The sequence shown here is derived from an EMBL/GenBank/DDBJ whole genome shotgun (WGS) entry which is preliminary data.</text>
</comment>
<evidence type="ECO:0000256" key="5">
    <source>
        <dbReference type="ARBA" id="ARBA00022679"/>
    </source>
</evidence>
<keyword evidence="4" id="KW-0328">Glycosyltransferase</keyword>
<dbReference type="Pfam" id="PF13424">
    <property type="entry name" value="TPR_12"/>
    <property type="match status" value="1"/>
</dbReference>
<evidence type="ECO:0000256" key="4">
    <source>
        <dbReference type="ARBA" id="ARBA00022676"/>
    </source>
</evidence>
<dbReference type="PANTHER" id="PTHR44835">
    <property type="entry name" value="UDP-N-ACETYLGLUCOSAMINE--PEPTIDE N-ACETYLGLUCOSAMINYLTRANSFERASE SPINDLY-RELATED"/>
    <property type="match status" value="1"/>
</dbReference>
<keyword evidence="7 8" id="KW-0802">TPR repeat</keyword>
<dbReference type="SUPFAM" id="SSF48452">
    <property type="entry name" value="TPR-like"/>
    <property type="match status" value="3"/>
</dbReference>
<organism evidence="11 12">
    <name type="scientific">Coccomyxa subellipsoidea (strain C-169)</name>
    <name type="common">Green microalga</name>
    <dbReference type="NCBI Taxonomy" id="574566"/>
    <lineage>
        <taxon>Eukaryota</taxon>
        <taxon>Viridiplantae</taxon>
        <taxon>Chlorophyta</taxon>
        <taxon>core chlorophytes</taxon>
        <taxon>Trebouxiophyceae</taxon>
        <taxon>Trebouxiophyceae incertae sedis</taxon>
        <taxon>Coccomyxaceae</taxon>
        <taxon>Coccomyxa</taxon>
        <taxon>Coccomyxa subellipsoidea</taxon>
    </lineage>
</organism>
<keyword evidence="5 11" id="KW-0808">Transferase</keyword>